<evidence type="ECO:0000313" key="3">
    <source>
        <dbReference type="Proteomes" id="UP000629911"/>
    </source>
</evidence>
<name>A0ABQ2U8N0_9ACTN</name>
<comment type="caution">
    <text evidence="2">The sequence shown here is derived from an EMBL/GenBank/DDBJ whole genome shotgun (WGS) entry which is preliminary data.</text>
</comment>
<evidence type="ECO:0000313" key="2">
    <source>
        <dbReference type="EMBL" id="GGT81856.1"/>
    </source>
</evidence>
<protein>
    <submittedName>
        <fullName evidence="2">Uncharacterized protein</fullName>
    </submittedName>
</protein>
<keyword evidence="3" id="KW-1185">Reference proteome</keyword>
<accession>A0ABQ2U8N0</accession>
<feature type="region of interest" description="Disordered" evidence="1">
    <location>
        <begin position="1"/>
        <end position="50"/>
    </location>
</feature>
<gene>
    <name evidence="2" type="ORF">GCM10010287_65260</name>
</gene>
<organism evidence="2 3">
    <name type="scientific">Streptomyces variabilis</name>
    <dbReference type="NCBI Taxonomy" id="67372"/>
    <lineage>
        <taxon>Bacteria</taxon>
        <taxon>Bacillati</taxon>
        <taxon>Actinomycetota</taxon>
        <taxon>Actinomycetes</taxon>
        <taxon>Kitasatosporales</taxon>
        <taxon>Streptomycetaceae</taxon>
        <taxon>Streptomyces</taxon>
        <taxon>Streptomyces griseoincarnatus group</taxon>
    </lineage>
</organism>
<feature type="compositionally biased region" description="Gly residues" evidence="1">
    <location>
        <begin position="1"/>
        <end position="13"/>
    </location>
</feature>
<sequence>MGWAGRGNRGGTEGADARAGAVTGLMAPQAERPYPPERALSVPISLNGYA</sequence>
<dbReference type="Proteomes" id="UP000629911">
    <property type="component" value="Unassembled WGS sequence"/>
</dbReference>
<evidence type="ECO:0000256" key="1">
    <source>
        <dbReference type="SAM" id="MobiDB-lite"/>
    </source>
</evidence>
<dbReference type="EMBL" id="BMTZ01000041">
    <property type="protein sequence ID" value="GGT81856.1"/>
    <property type="molecule type" value="Genomic_DNA"/>
</dbReference>
<proteinExistence type="predicted"/>
<reference evidence="3" key="1">
    <citation type="journal article" date="2019" name="Int. J. Syst. Evol. Microbiol.">
        <title>The Global Catalogue of Microorganisms (GCM) 10K type strain sequencing project: providing services to taxonomists for standard genome sequencing and annotation.</title>
        <authorList>
            <consortium name="The Broad Institute Genomics Platform"/>
            <consortium name="The Broad Institute Genome Sequencing Center for Infectious Disease"/>
            <person name="Wu L."/>
            <person name="Ma J."/>
        </authorList>
    </citation>
    <scope>NUCLEOTIDE SEQUENCE [LARGE SCALE GENOMIC DNA]</scope>
    <source>
        <strain evidence="3">JCM 4422</strain>
    </source>
</reference>